<feature type="region of interest" description="Disordered" evidence="1">
    <location>
        <begin position="170"/>
        <end position="190"/>
    </location>
</feature>
<accession>A0ABR2R8C5</accession>
<comment type="caution">
    <text evidence="2">The sequence shown here is derived from an EMBL/GenBank/DDBJ whole genome shotgun (WGS) entry which is preliminary data.</text>
</comment>
<gene>
    <name evidence="2" type="ORF">V6N11_035738</name>
</gene>
<name>A0ABR2R8C5_9ROSI</name>
<sequence length="190" mass="19294">MVEKLQYGSWLCVPDRQPRAIPQRRTWVEYFDQGSSSSAPHQAGHSLENSPAFSTPPPPGTSTVNDSGAATPPVDNNLPPAPPEQPAAPPPVIPVPADNLNTTNTGTGLVTKVSSNAIDAAAARGQSATGTGLAVEVVSNDIAAAAAGGHSATDDIAAVESLKQPVVDTLPRQQTVSAPLPKASTAPLAT</sequence>
<dbReference type="EMBL" id="JBBPBN010000024">
    <property type="protein sequence ID" value="KAK9009193.1"/>
    <property type="molecule type" value="Genomic_DNA"/>
</dbReference>
<evidence type="ECO:0000313" key="3">
    <source>
        <dbReference type="Proteomes" id="UP001396334"/>
    </source>
</evidence>
<reference evidence="2 3" key="1">
    <citation type="journal article" date="2024" name="G3 (Bethesda)">
        <title>Genome assembly of Hibiscus sabdariffa L. provides insights into metabolisms of medicinal natural products.</title>
        <authorList>
            <person name="Kim T."/>
        </authorList>
    </citation>
    <scope>NUCLEOTIDE SEQUENCE [LARGE SCALE GENOMIC DNA]</scope>
    <source>
        <strain evidence="2">TK-2024</strain>
        <tissue evidence="2">Old leaves</tissue>
    </source>
</reference>
<keyword evidence="3" id="KW-1185">Reference proteome</keyword>
<evidence type="ECO:0000313" key="2">
    <source>
        <dbReference type="EMBL" id="KAK9009193.1"/>
    </source>
</evidence>
<proteinExistence type="predicted"/>
<protein>
    <submittedName>
        <fullName evidence="2">Uncharacterized protein</fullName>
    </submittedName>
</protein>
<feature type="compositionally biased region" description="Pro residues" evidence="1">
    <location>
        <begin position="79"/>
        <end position="94"/>
    </location>
</feature>
<feature type="region of interest" description="Disordered" evidence="1">
    <location>
        <begin position="32"/>
        <end position="107"/>
    </location>
</feature>
<dbReference type="Proteomes" id="UP001396334">
    <property type="component" value="Unassembled WGS sequence"/>
</dbReference>
<evidence type="ECO:0000256" key="1">
    <source>
        <dbReference type="SAM" id="MobiDB-lite"/>
    </source>
</evidence>
<organism evidence="2 3">
    <name type="scientific">Hibiscus sabdariffa</name>
    <name type="common">roselle</name>
    <dbReference type="NCBI Taxonomy" id="183260"/>
    <lineage>
        <taxon>Eukaryota</taxon>
        <taxon>Viridiplantae</taxon>
        <taxon>Streptophyta</taxon>
        <taxon>Embryophyta</taxon>
        <taxon>Tracheophyta</taxon>
        <taxon>Spermatophyta</taxon>
        <taxon>Magnoliopsida</taxon>
        <taxon>eudicotyledons</taxon>
        <taxon>Gunneridae</taxon>
        <taxon>Pentapetalae</taxon>
        <taxon>rosids</taxon>
        <taxon>malvids</taxon>
        <taxon>Malvales</taxon>
        <taxon>Malvaceae</taxon>
        <taxon>Malvoideae</taxon>
        <taxon>Hibiscus</taxon>
    </lineage>
</organism>
<feature type="compositionally biased region" description="Low complexity" evidence="1">
    <location>
        <begin position="95"/>
        <end position="107"/>
    </location>
</feature>